<protein>
    <recommendedName>
        <fullName evidence="4">Yip1 domain-containing protein</fullName>
    </recommendedName>
</protein>
<dbReference type="RefSeq" id="WP_164987535.1">
    <property type="nucleotide sequence ID" value="NZ_PPCV01000008.1"/>
</dbReference>
<feature type="transmembrane region" description="Helical" evidence="1">
    <location>
        <begin position="136"/>
        <end position="153"/>
    </location>
</feature>
<dbReference type="AlphaFoldDB" id="A0A4Q2EEV0"/>
<feature type="transmembrane region" description="Helical" evidence="1">
    <location>
        <begin position="105"/>
        <end position="129"/>
    </location>
</feature>
<comment type="caution">
    <text evidence="2">The sequence shown here is derived from an EMBL/GenBank/DDBJ whole genome shotgun (WGS) entry which is preliminary data.</text>
</comment>
<keyword evidence="1" id="KW-0472">Membrane</keyword>
<feature type="transmembrane region" description="Helical" evidence="1">
    <location>
        <begin position="65"/>
        <end position="85"/>
    </location>
</feature>
<evidence type="ECO:0000313" key="3">
    <source>
        <dbReference type="Proteomes" id="UP000290624"/>
    </source>
</evidence>
<reference evidence="2 3" key="1">
    <citation type="submission" date="2018-01" db="EMBL/GenBank/DDBJ databases">
        <title>Lactibacter flavus gen. nov., sp. nov., a novel bacterium of the family Propionibacteriaceae isolated from raw milk and dairy products.</title>
        <authorList>
            <person name="Wenning M."/>
            <person name="Breitenwieser F."/>
            <person name="Huptas C."/>
            <person name="von Neubeck M."/>
            <person name="Busse H.-J."/>
            <person name="Scherer S."/>
        </authorList>
    </citation>
    <scope>NUCLEOTIDE SEQUENCE [LARGE SCALE GENOMIC DNA]</scope>
    <source>
        <strain evidence="2 3">VG341</strain>
    </source>
</reference>
<proteinExistence type="predicted"/>
<sequence>MVPDIWGALVASWQLVGDVLWREADITDRLGSIDLFWSSVGVAALALLSIGLGQSGVLFLNRVRGLRAVISGSLALALLIGFRLLDAVVTWGVALAVTRRPLPLVTILTVFLLSLAPHVFNALTFVPFVGLGLARVLELWSFLVLFVLLAAAYTLPGWLALLITGSGWLLMQVLARVLAAPLGWVSSRLWTLATGEPMIVTGANILTSGPFVPVSASEHPLPGASAPATGERA</sequence>
<keyword evidence="1" id="KW-1133">Transmembrane helix</keyword>
<feature type="transmembrane region" description="Helical" evidence="1">
    <location>
        <begin position="35"/>
        <end position="53"/>
    </location>
</feature>
<organism evidence="2 3">
    <name type="scientific">Propioniciclava flava</name>
    <dbReference type="NCBI Taxonomy" id="2072026"/>
    <lineage>
        <taxon>Bacteria</taxon>
        <taxon>Bacillati</taxon>
        <taxon>Actinomycetota</taxon>
        <taxon>Actinomycetes</taxon>
        <taxon>Propionibacteriales</taxon>
        <taxon>Propionibacteriaceae</taxon>
        <taxon>Propioniciclava</taxon>
    </lineage>
</organism>
<gene>
    <name evidence="2" type="ORF">C1706_11480</name>
</gene>
<evidence type="ECO:0000256" key="1">
    <source>
        <dbReference type="SAM" id="Phobius"/>
    </source>
</evidence>
<name>A0A4Q2EEV0_9ACTN</name>
<keyword evidence="1" id="KW-0812">Transmembrane</keyword>
<dbReference type="Proteomes" id="UP000290624">
    <property type="component" value="Unassembled WGS sequence"/>
</dbReference>
<evidence type="ECO:0008006" key="4">
    <source>
        <dbReference type="Google" id="ProtNLM"/>
    </source>
</evidence>
<accession>A0A4Q2EEV0</accession>
<dbReference type="EMBL" id="PPCV01000008">
    <property type="protein sequence ID" value="RXW31493.1"/>
    <property type="molecule type" value="Genomic_DNA"/>
</dbReference>
<evidence type="ECO:0000313" key="2">
    <source>
        <dbReference type="EMBL" id="RXW31493.1"/>
    </source>
</evidence>
<keyword evidence="3" id="KW-1185">Reference proteome</keyword>